<keyword evidence="4" id="KW-1185">Reference proteome</keyword>
<dbReference type="Gene3D" id="2.30.40.10">
    <property type="entry name" value="Urease, subunit C, domain 1"/>
    <property type="match status" value="1"/>
</dbReference>
<gene>
    <name evidence="3" type="ORF">C8D91_2630</name>
</gene>
<dbReference type="RefSeq" id="WP_099018932.1">
    <property type="nucleotide sequence ID" value="NZ_NIHB01000002.1"/>
</dbReference>
<evidence type="ECO:0000313" key="3">
    <source>
        <dbReference type="EMBL" id="TDR17571.1"/>
    </source>
</evidence>
<dbReference type="InterPro" id="IPR011059">
    <property type="entry name" value="Metal-dep_hydrolase_composite"/>
</dbReference>
<feature type="domain" description="Amidohydrolase-related" evidence="2">
    <location>
        <begin position="70"/>
        <end position="418"/>
    </location>
</feature>
<keyword evidence="3" id="KW-0378">Hydrolase</keyword>
<reference evidence="3 4" key="1">
    <citation type="submission" date="2019-03" db="EMBL/GenBank/DDBJ databases">
        <title>Genomic Encyclopedia of Type Strains, Phase IV (KMG-IV): sequencing the most valuable type-strain genomes for metagenomic binning, comparative biology and taxonomic classification.</title>
        <authorList>
            <person name="Goeker M."/>
        </authorList>
    </citation>
    <scope>NUCLEOTIDE SEQUENCE [LARGE SCALE GENOMIC DNA]</scope>
    <source>
        <strain evidence="3 4">DSM 25488</strain>
    </source>
</reference>
<dbReference type="SUPFAM" id="SSF51338">
    <property type="entry name" value="Composite domain of metallo-dependent hydrolases"/>
    <property type="match status" value="1"/>
</dbReference>
<keyword evidence="1" id="KW-0732">Signal</keyword>
<dbReference type="OrthoDB" id="9782972at2"/>
<dbReference type="CDD" id="cd01299">
    <property type="entry name" value="Met_dep_hydrolase_A"/>
    <property type="match status" value="1"/>
</dbReference>
<dbReference type="EMBL" id="SNZB01000006">
    <property type="protein sequence ID" value="TDR17571.1"/>
    <property type="molecule type" value="Genomic_DNA"/>
</dbReference>
<evidence type="ECO:0000256" key="1">
    <source>
        <dbReference type="SAM" id="SignalP"/>
    </source>
</evidence>
<evidence type="ECO:0000313" key="4">
    <source>
        <dbReference type="Proteomes" id="UP000295724"/>
    </source>
</evidence>
<protein>
    <submittedName>
        <fullName evidence="3">Imidazolonepropionase-like amidohydrolase</fullName>
    </submittedName>
</protein>
<proteinExistence type="predicted"/>
<organism evidence="3 4">
    <name type="scientific">Marinicella litoralis</name>
    <dbReference type="NCBI Taxonomy" id="644220"/>
    <lineage>
        <taxon>Bacteria</taxon>
        <taxon>Pseudomonadati</taxon>
        <taxon>Pseudomonadota</taxon>
        <taxon>Gammaproteobacteria</taxon>
        <taxon>Lysobacterales</taxon>
        <taxon>Marinicellaceae</taxon>
        <taxon>Marinicella</taxon>
    </lineage>
</organism>
<dbReference type="Gene3D" id="3.20.20.140">
    <property type="entry name" value="Metal-dependent hydrolases"/>
    <property type="match status" value="1"/>
</dbReference>
<comment type="caution">
    <text evidence="3">The sequence shown here is derived from an EMBL/GenBank/DDBJ whole genome shotgun (WGS) entry which is preliminary data.</text>
</comment>
<dbReference type="InterPro" id="IPR032466">
    <property type="entry name" value="Metal_Hydrolase"/>
</dbReference>
<dbReference type="InterPro" id="IPR051781">
    <property type="entry name" value="Metallo-dep_Hydrolase"/>
</dbReference>
<name>A0A4V3DHB8_9GAMM</name>
<dbReference type="InterPro" id="IPR057744">
    <property type="entry name" value="OTAase-like"/>
</dbReference>
<evidence type="ECO:0000259" key="2">
    <source>
        <dbReference type="Pfam" id="PF01979"/>
    </source>
</evidence>
<dbReference type="AlphaFoldDB" id="A0A4V3DHB8"/>
<dbReference type="InterPro" id="IPR006680">
    <property type="entry name" value="Amidohydro-rel"/>
</dbReference>
<feature type="signal peptide" evidence="1">
    <location>
        <begin position="1"/>
        <end position="17"/>
    </location>
</feature>
<dbReference type="PANTHER" id="PTHR43135:SF3">
    <property type="entry name" value="ALPHA-D-RIBOSE 1-METHYLPHOSPHONATE 5-TRIPHOSPHATE DIPHOSPHATASE"/>
    <property type="match status" value="1"/>
</dbReference>
<sequence>MRILLLVILSSMGMAQAENSQLIQAKAYLDVVNGEWIEPANVLVVGGRIEAINPDQYPADAHIIDLTHQYLLPGLTDMHTHLDLDYVGNFDAIITQETATKGALRGAKNAELTLMGGFTTVRNVGSLHITDELIGASLAQAVEQGWIKGPRIIPAGHMITILGGHGDVTQGLVPSLLEPTHKMGVVSGTDEAIKAVRYQIKQGAKVIKMHATSGVLSLEDTVGAQQLSDAEMRAIVEEANRHHYKVAAHAHGTEGIIAAVKAGAASIEHGSMIDDEAMKLMKQQGVYLVPTSGLVDFVLNDVDKMPPITAQKARETLPLAQANLKKAIKAKVKIALGTDSPLIPHGKNAYELSAMMSHGMTALEAIQSATINGADLIGINDIGQIKTGYKADIIAVTENPLDDIKTLEDVRFVMKDGVIYKNQGTK</sequence>
<dbReference type="PANTHER" id="PTHR43135">
    <property type="entry name" value="ALPHA-D-RIBOSE 1-METHYLPHOSPHONATE 5-TRIPHOSPHATE DIPHOSPHATASE"/>
    <property type="match status" value="1"/>
</dbReference>
<dbReference type="Pfam" id="PF01979">
    <property type="entry name" value="Amidohydro_1"/>
    <property type="match status" value="1"/>
</dbReference>
<dbReference type="GO" id="GO:0016810">
    <property type="term" value="F:hydrolase activity, acting on carbon-nitrogen (but not peptide) bonds"/>
    <property type="evidence" value="ECO:0007669"/>
    <property type="project" value="InterPro"/>
</dbReference>
<dbReference type="SUPFAM" id="SSF51556">
    <property type="entry name" value="Metallo-dependent hydrolases"/>
    <property type="match status" value="1"/>
</dbReference>
<feature type="chain" id="PRO_5020309998" evidence="1">
    <location>
        <begin position="18"/>
        <end position="426"/>
    </location>
</feature>
<accession>A0A4V3DHB8</accession>
<dbReference type="Proteomes" id="UP000295724">
    <property type="component" value="Unassembled WGS sequence"/>
</dbReference>